<comment type="caution">
    <text evidence="2">The sequence shown here is derived from an EMBL/GenBank/DDBJ whole genome shotgun (WGS) entry which is preliminary data.</text>
</comment>
<proteinExistence type="predicted"/>
<evidence type="ECO:0000313" key="2">
    <source>
        <dbReference type="EMBL" id="GAA2699261.1"/>
    </source>
</evidence>
<evidence type="ECO:0000313" key="3">
    <source>
        <dbReference type="Proteomes" id="UP001499989"/>
    </source>
</evidence>
<organism evidence="2 3">
    <name type="scientific">Streptomyces violaceolatus</name>
    <dbReference type="NCBI Taxonomy" id="67378"/>
    <lineage>
        <taxon>Bacteria</taxon>
        <taxon>Bacillati</taxon>
        <taxon>Actinomycetota</taxon>
        <taxon>Actinomycetes</taxon>
        <taxon>Kitasatosporales</taxon>
        <taxon>Streptomycetaceae</taxon>
        <taxon>Streptomyces</taxon>
        <taxon>Streptomyces violaceoruber group</taxon>
    </lineage>
</organism>
<accession>A0ABN3TCQ2</accession>
<keyword evidence="1" id="KW-1133">Transmembrane helix</keyword>
<dbReference type="EMBL" id="BAAASK010000029">
    <property type="protein sequence ID" value="GAA2699261.1"/>
    <property type="molecule type" value="Genomic_DNA"/>
</dbReference>
<dbReference type="Proteomes" id="UP001499989">
    <property type="component" value="Unassembled WGS sequence"/>
</dbReference>
<reference evidence="2 3" key="1">
    <citation type="journal article" date="2019" name="Int. J. Syst. Evol. Microbiol.">
        <title>The Global Catalogue of Microorganisms (GCM) 10K type strain sequencing project: providing services to taxonomists for standard genome sequencing and annotation.</title>
        <authorList>
            <consortium name="The Broad Institute Genomics Platform"/>
            <consortium name="The Broad Institute Genome Sequencing Center for Infectious Disease"/>
            <person name="Wu L."/>
            <person name="Ma J."/>
        </authorList>
    </citation>
    <scope>NUCLEOTIDE SEQUENCE [LARGE SCALE GENOMIC DNA]</scope>
    <source>
        <strain evidence="2 3">JCM 4531</strain>
    </source>
</reference>
<evidence type="ECO:0000256" key="1">
    <source>
        <dbReference type="SAM" id="Phobius"/>
    </source>
</evidence>
<keyword evidence="3" id="KW-1185">Reference proteome</keyword>
<keyword evidence="1" id="KW-0472">Membrane</keyword>
<dbReference type="RefSeq" id="WP_189285519.1">
    <property type="nucleotide sequence ID" value="NZ_BAAASK010000029.1"/>
</dbReference>
<keyword evidence="1" id="KW-0812">Transmembrane</keyword>
<name>A0ABN3TCQ2_9ACTN</name>
<feature type="transmembrane region" description="Helical" evidence="1">
    <location>
        <begin position="20"/>
        <end position="39"/>
    </location>
</feature>
<sequence length="113" mass="12429">MPALVSLALAKGFDLLDTTLGQGLSVLLLAASFAGFWLYRRTRAAAPAEPPPRVRHFILLRTEGVDGTPVRYETTRPAGTKITPWVDGRQRLFELTDVQLEDGTCAAEPLDHR</sequence>
<gene>
    <name evidence="2" type="ORF">GCM10010310_66020</name>
</gene>
<protein>
    <submittedName>
        <fullName evidence="2">Uncharacterized protein</fullName>
    </submittedName>
</protein>